<evidence type="ECO:0000313" key="3">
    <source>
        <dbReference type="EMBL" id="BAT59218.1"/>
    </source>
</evidence>
<keyword evidence="1" id="KW-0732">Signal</keyword>
<feature type="signal peptide" evidence="1">
    <location>
        <begin position="1"/>
        <end position="29"/>
    </location>
</feature>
<dbReference type="Proteomes" id="UP000236884">
    <property type="component" value="Chromosome"/>
</dbReference>
<feature type="domain" description="PepSY" evidence="2">
    <location>
        <begin position="30"/>
        <end position="91"/>
    </location>
</feature>
<name>A0A0S3PTJ9_9BRAD</name>
<evidence type="ECO:0000313" key="4">
    <source>
        <dbReference type="Proteomes" id="UP000236884"/>
    </source>
</evidence>
<dbReference type="KEGG" id="vgo:GJW-30_1_01749"/>
<keyword evidence="4" id="KW-1185">Reference proteome</keyword>
<evidence type="ECO:0000259" key="2">
    <source>
        <dbReference type="Pfam" id="PF03413"/>
    </source>
</evidence>
<dbReference type="Gene3D" id="3.10.450.40">
    <property type="match status" value="1"/>
</dbReference>
<dbReference type="EMBL" id="AP014946">
    <property type="protein sequence ID" value="BAT59218.1"/>
    <property type="molecule type" value="Genomic_DNA"/>
</dbReference>
<feature type="chain" id="PRO_5006615739" evidence="1">
    <location>
        <begin position="30"/>
        <end position="106"/>
    </location>
</feature>
<dbReference type="Pfam" id="PF03413">
    <property type="entry name" value="PepSY"/>
    <property type="match status" value="1"/>
</dbReference>
<protein>
    <submittedName>
        <fullName evidence="3">Peptidase propeptide and YPEB domain protein</fullName>
    </submittedName>
</protein>
<proteinExistence type="predicted"/>
<sequence length="106" mass="11622">MWSVMQKVFIAAVVAGVLALAVSFSPAEARISTADAAARAQERFDGQVVDVDLDDDDDDGVKIWVYEIKLLTRDNVIIKVKINADTGAFIEAKGDNLIPYIRRPKS</sequence>
<organism evidence="3 4">
    <name type="scientific">Variibacter gotjawalensis</name>
    <dbReference type="NCBI Taxonomy" id="1333996"/>
    <lineage>
        <taxon>Bacteria</taxon>
        <taxon>Pseudomonadati</taxon>
        <taxon>Pseudomonadota</taxon>
        <taxon>Alphaproteobacteria</taxon>
        <taxon>Hyphomicrobiales</taxon>
        <taxon>Nitrobacteraceae</taxon>
        <taxon>Variibacter</taxon>
    </lineage>
</organism>
<gene>
    <name evidence="3" type="ORF">GJW-30_1_01749</name>
</gene>
<dbReference type="AlphaFoldDB" id="A0A0S3PTJ9"/>
<reference evidence="3 4" key="1">
    <citation type="submission" date="2015-08" db="EMBL/GenBank/DDBJ databases">
        <title>Investigation of the bacterial diversity of lava forest soil.</title>
        <authorList>
            <person name="Lee J.S."/>
        </authorList>
    </citation>
    <scope>NUCLEOTIDE SEQUENCE [LARGE SCALE GENOMIC DNA]</scope>
    <source>
        <strain evidence="3 4">GJW-30</strain>
    </source>
</reference>
<evidence type="ECO:0000256" key="1">
    <source>
        <dbReference type="SAM" id="SignalP"/>
    </source>
</evidence>
<dbReference type="InterPro" id="IPR025711">
    <property type="entry name" value="PepSY"/>
</dbReference>
<accession>A0A0S3PTJ9</accession>